<dbReference type="Pfam" id="PF12770">
    <property type="entry name" value="CHAT"/>
    <property type="match status" value="1"/>
</dbReference>
<name>L7VWS7_9BACT</name>
<evidence type="ECO:0000313" key="2">
    <source>
        <dbReference type="EMBL" id="AGC71508.1"/>
    </source>
</evidence>
<dbReference type="EMBL" id="JX649874">
    <property type="protein sequence ID" value="AGC71508.1"/>
    <property type="molecule type" value="Genomic_DNA"/>
</dbReference>
<feature type="domain" description="CHAT" evidence="1">
    <location>
        <begin position="58"/>
        <end position="360"/>
    </location>
</feature>
<organism evidence="2">
    <name type="scientific">uncultured bacterium A1Q1_fos_1880</name>
    <dbReference type="NCBI Taxonomy" id="1256556"/>
    <lineage>
        <taxon>Bacteria</taxon>
        <taxon>environmental samples</taxon>
    </lineage>
</organism>
<evidence type="ECO:0000259" key="1">
    <source>
        <dbReference type="Pfam" id="PF12770"/>
    </source>
</evidence>
<sequence>MTDYADLDISLTPGDDASKKYRVKLTAHMLGNDAPQSFEGFVTIDHEALGKMEVTADYGQQLTDSLFEQPVRDFFEKARAIAQNSDIPLRLRISIGLGADILHNLQWERLRDPDPENPAFLCQDQQILFSRYLDSDDWRDTKMRPQEDLRALIVVANPKPTDEKPLDKVNVQGEIVRARKGLGTLPSKALYHLPEGTEDSDHVGLPTFDNLVRQLRTGYDILYLACHGEQTKEDGPVIYLEKDDGSIDPITLGEEKKLGGDRRPGLLTQLHQLRVLPRLVVLASCQSAGSGEQWADQGRPTLLALGPQLIKAGVPAVLAMQGNVYMSTVEQFMLEFFTVLCTTGHGQIDRAVADARAKINACEDWWSPTLFMRLKSGCIGWYRPHFADTQGEFETEDGLINEISNSRCVPIIGPGLIRFLMGSPRELALQWAIDGKPHPYPLDRHQRDNLPLVASYLATMQSSDSYVGDQLRNFLQKEVQQLYGYNLSDVPKNTSLGELIRIVGKAIRQSDEYDAYRVLACMPSEIYITTTPDDLLYDALIEAKRKPQRAIFEWNPFIEQVEKNSEFSKPAKERTYKPSKEEPLIYHLFGHIDQPMSLVITEDNYFEYLLAIGRDGKSTADTVKIPPDVSSCWTTKALLFLGFQIDDWVFRVLLHSIRANQGGKYLRRPSLAVPVSPEEDSWEDVESARAFLEHYLHQFTGNPINVFWGSTQDLLNRLWDQRTRWQFQG</sequence>
<accession>L7VWS7</accession>
<dbReference type="InterPro" id="IPR024983">
    <property type="entry name" value="CHAT_dom"/>
</dbReference>
<reference evidence="2" key="1">
    <citation type="submission" date="2012-09" db="EMBL/GenBank/DDBJ databases">
        <title>Metagenomic Characterization of a Microbial Community in Wastewater Detects High Levels of Antibiotic Resistance.</title>
        <authorList>
            <person name="Abrams M."/>
            <person name="Caldwell A."/>
            <person name="Vandaei E."/>
            <person name="Lee W."/>
            <person name="Perrott J."/>
            <person name="Khan S.Y."/>
            <person name="Ta J."/>
            <person name="Romero D."/>
            <person name="Nguyen V."/>
            <person name="Pourmand N."/>
            <person name="Ouverney C.C."/>
        </authorList>
    </citation>
    <scope>NUCLEOTIDE SEQUENCE</scope>
</reference>
<proteinExistence type="predicted"/>
<dbReference type="Pfam" id="PF13289">
    <property type="entry name" value="SIR2_2"/>
    <property type="match status" value="1"/>
</dbReference>
<dbReference type="AlphaFoldDB" id="L7VWS7"/>
<protein>
    <recommendedName>
        <fullName evidence="1">CHAT domain-containing protein</fullName>
    </recommendedName>
</protein>